<comment type="caution">
    <text evidence="2">The sequence shown here is derived from an EMBL/GenBank/DDBJ whole genome shotgun (WGS) entry which is preliminary data.</text>
</comment>
<dbReference type="RefSeq" id="WP_290112682.1">
    <property type="nucleotide sequence ID" value="NZ_JAUEPL010000022.1"/>
</dbReference>
<protein>
    <submittedName>
        <fullName evidence="2">Uncharacterized protein</fullName>
    </submittedName>
</protein>
<feature type="transmembrane region" description="Helical" evidence="1">
    <location>
        <begin position="21"/>
        <end position="44"/>
    </location>
</feature>
<reference evidence="2" key="1">
    <citation type="submission" date="2023-06" db="EMBL/GenBank/DDBJ databases">
        <title>WGS-Sequencing of Streptomyces ficellus isolate 21 collected from sand in Gara Djebilet Iron Mine in Algeria.</title>
        <authorList>
            <person name="Zegers G.P."/>
            <person name="Gomez A."/>
            <person name="Gueddou A."/>
            <person name="Zahara A.F."/>
            <person name="Worth M."/>
            <person name="Sevigny J.L."/>
            <person name="Tisa L."/>
        </authorList>
    </citation>
    <scope>NUCLEOTIDE SEQUENCE</scope>
    <source>
        <strain evidence="2">AS11</strain>
    </source>
</reference>
<evidence type="ECO:0000313" key="3">
    <source>
        <dbReference type="Proteomes" id="UP001174050"/>
    </source>
</evidence>
<keyword evidence="3" id="KW-1185">Reference proteome</keyword>
<dbReference type="EMBL" id="JAUEPL010000022">
    <property type="protein sequence ID" value="MDN3295545.1"/>
    <property type="molecule type" value="Genomic_DNA"/>
</dbReference>
<proteinExistence type="predicted"/>
<sequence>MREHAHGPAEFPGLWHRFGELGVFDVLVAMLALLAVLGAVVFLGSPRRPGRRGKGPGEGP</sequence>
<gene>
    <name evidence="2" type="ORF">QWM81_16100</name>
</gene>
<accession>A0ABT7Z7S1</accession>
<keyword evidence="1" id="KW-0472">Membrane</keyword>
<evidence type="ECO:0000256" key="1">
    <source>
        <dbReference type="SAM" id="Phobius"/>
    </source>
</evidence>
<evidence type="ECO:0000313" key="2">
    <source>
        <dbReference type="EMBL" id="MDN3295545.1"/>
    </source>
</evidence>
<name>A0ABT7Z7S1_9ACTN</name>
<keyword evidence="1" id="KW-0812">Transmembrane</keyword>
<dbReference type="Proteomes" id="UP001174050">
    <property type="component" value="Unassembled WGS sequence"/>
</dbReference>
<keyword evidence="1" id="KW-1133">Transmembrane helix</keyword>
<organism evidence="2 3">
    <name type="scientific">Streptomyces ficellus</name>
    <dbReference type="NCBI Taxonomy" id="1977088"/>
    <lineage>
        <taxon>Bacteria</taxon>
        <taxon>Bacillati</taxon>
        <taxon>Actinomycetota</taxon>
        <taxon>Actinomycetes</taxon>
        <taxon>Kitasatosporales</taxon>
        <taxon>Streptomycetaceae</taxon>
        <taxon>Streptomyces</taxon>
    </lineage>
</organism>